<dbReference type="InterPro" id="IPR059005">
    <property type="entry name" value="LETM1_C"/>
</dbReference>
<proteinExistence type="predicted"/>
<feature type="domain" description="EF-hand" evidence="4">
    <location>
        <begin position="169"/>
        <end position="204"/>
    </location>
</feature>
<dbReference type="EMBL" id="ML011620">
    <property type="protein sequence ID" value="RKO95482.1"/>
    <property type="molecule type" value="Genomic_DNA"/>
</dbReference>
<dbReference type="PROSITE" id="PS00018">
    <property type="entry name" value="EF_HAND_1"/>
    <property type="match status" value="1"/>
</dbReference>
<evidence type="ECO:0000256" key="3">
    <source>
        <dbReference type="SAM" id="MobiDB-lite"/>
    </source>
</evidence>
<evidence type="ECO:0000256" key="1">
    <source>
        <dbReference type="ARBA" id="ARBA00022837"/>
    </source>
</evidence>
<dbReference type="InterPro" id="IPR011992">
    <property type="entry name" value="EF-hand-dom_pair"/>
</dbReference>
<evidence type="ECO:0000313" key="6">
    <source>
        <dbReference type="Proteomes" id="UP000268535"/>
    </source>
</evidence>
<evidence type="ECO:0000313" key="5">
    <source>
        <dbReference type="EMBL" id="RKO95482.1"/>
    </source>
</evidence>
<evidence type="ECO:0000259" key="4">
    <source>
        <dbReference type="PROSITE" id="PS50222"/>
    </source>
</evidence>
<feature type="region of interest" description="Disordered" evidence="3">
    <location>
        <begin position="1"/>
        <end position="55"/>
    </location>
</feature>
<dbReference type="InterPro" id="IPR002048">
    <property type="entry name" value="EF_hand_dom"/>
</dbReference>
<dbReference type="InterPro" id="IPR044202">
    <property type="entry name" value="LETM1/MDM38-like"/>
</dbReference>
<dbReference type="SUPFAM" id="SSF47473">
    <property type="entry name" value="EF-hand"/>
    <property type="match status" value="1"/>
</dbReference>
<dbReference type="Proteomes" id="UP000268535">
    <property type="component" value="Unassembled WGS sequence"/>
</dbReference>
<dbReference type="Pfam" id="PF26561">
    <property type="entry name" value="LETM1_C"/>
    <property type="match status" value="1"/>
</dbReference>
<feature type="non-terminal residue" evidence="5">
    <location>
        <position position="1"/>
    </location>
</feature>
<protein>
    <recommendedName>
        <fullName evidence="4">EF-hand domain-containing protein</fullName>
    </recommendedName>
</protein>
<evidence type="ECO:0000256" key="2">
    <source>
        <dbReference type="SAM" id="Coils"/>
    </source>
</evidence>
<dbReference type="GO" id="GO:0005509">
    <property type="term" value="F:calcium ion binding"/>
    <property type="evidence" value="ECO:0007669"/>
    <property type="project" value="InterPro"/>
</dbReference>
<name>A0A4P9WS72_9FUNG</name>
<dbReference type="PROSITE" id="PS50222">
    <property type="entry name" value="EF_HAND_2"/>
    <property type="match status" value="1"/>
</dbReference>
<feature type="coiled-coil region" evidence="2">
    <location>
        <begin position="77"/>
        <end position="107"/>
    </location>
</feature>
<feature type="compositionally biased region" description="Pro residues" evidence="3">
    <location>
        <begin position="18"/>
        <end position="29"/>
    </location>
</feature>
<gene>
    <name evidence="5" type="ORF">CAUPRSCDRAFT_12816</name>
</gene>
<dbReference type="AlphaFoldDB" id="A0A4P9WS72"/>
<dbReference type="Gene3D" id="1.10.238.10">
    <property type="entry name" value="EF-hand"/>
    <property type="match status" value="1"/>
</dbReference>
<dbReference type="InterPro" id="IPR018247">
    <property type="entry name" value="EF_Hand_1_Ca_BS"/>
</dbReference>
<sequence length="232" mass="25434">ATPAPPPSSSSPDATKTPPTPDQAPPISPEAPLGVADSHHADALSDLSYEEGEDGISEEQLQQLCGVLSAITSYSALDDVKAQLTELKNERLEFQEDVLELKELTQRAPSKLSERVSGRVDKMIARIEDELERYDSEIGSRLYLVRPNDEGKITVAELHEALSIIRNHPEDERIRRIVQRLDADGDGLVAMEEIAVLIDDAQRDGHGEIKALRDIAHSLQTPASSSTPKRPH</sequence>
<dbReference type="GO" id="GO:0030003">
    <property type="term" value="P:intracellular monoatomic cation homeostasis"/>
    <property type="evidence" value="ECO:0007669"/>
    <property type="project" value="TreeGrafter"/>
</dbReference>
<dbReference type="GO" id="GO:0005743">
    <property type="term" value="C:mitochondrial inner membrane"/>
    <property type="evidence" value="ECO:0007669"/>
    <property type="project" value="InterPro"/>
</dbReference>
<organism evidence="5 6">
    <name type="scientific">Caulochytrium protostelioides</name>
    <dbReference type="NCBI Taxonomy" id="1555241"/>
    <lineage>
        <taxon>Eukaryota</taxon>
        <taxon>Fungi</taxon>
        <taxon>Fungi incertae sedis</taxon>
        <taxon>Chytridiomycota</taxon>
        <taxon>Chytridiomycota incertae sedis</taxon>
        <taxon>Chytridiomycetes</taxon>
        <taxon>Caulochytriales</taxon>
        <taxon>Caulochytriaceae</taxon>
        <taxon>Caulochytrium</taxon>
    </lineage>
</organism>
<dbReference type="PANTHER" id="PTHR14009:SF1">
    <property type="entry name" value="MITOCHONDRIAL PROTON_CALCIUM EXCHANGER PROTEIN"/>
    <property type="match status" value="1"/>
</dbReference>
<keyword evidence="1" id="KW-0106">Calcium</keyword>
<accession>A0A4P9WS72</accession>
<dbReference type="PANTHER" id="PTHR14009">
    <property type="entry name" value="LEUCINE ZIPPER-EF-HAND CONTAINING TRANSMEMBRANE PROTEIN"/>
    <property type="match status" value="1"/>
</dbReference>
<reference evidence="6" key="1">
    <citation type="journal article" date="2018" name="Nat. Microbiol.">
        <title>Leveraging single-cell genomics to expand the fungal tree of life.</title>
        <authorList>
            <person name="Ahrendt S.R."/>
            <person name="Quandt C.A."/>
            <person name="Ciobanu D."/>
            <person name="Clum A."/>
            <person name="Salamov A."/>
            <person name="Andreopoulos B."/>
            <person name="Cheng J.F."/>
            <person name="Woyke T."/>
            <person name="Pelin A."/>
            <person name="Henrissat B."/>
            <person name="Reynolds N.K."/>
            <person name="Benny G.L."/>
            <person name="Smith M.E."/>
            <person name="James T.Y."/>
            <person name="Grigoriev I.V."/>
        </authorList>
    </citation>
    <scope>NUCLEOTIDE SEQUENCE [LARGE SCALE GENOMIC DNA]</scope>
    <source>
        <strain evidence="6">ATCC 52028</strain>
    </source>
</reference>
<keyword evidence="2" id="KW-0175">Coiled coil</keyword>